<dbReference type="Gene3D" id="3.30.780.10">
    <property type="entry name" value="SUI1-like domain"/>
    <property type="match status" value="1"/>
</dbReference>
<reference evidence="4 5" key="1">
    <citation type="submission" date="2018-12" db="EMBL/GenBank/DDBJ databases">
        <title>Draft genome sequence of Xylaria grammica IHI A82.</title>
        <authorList>
            <person name="Buettner E."/>
            <person name="Kellner H."/>
        </authorList>
    </citation>
    <scope>NUCLEOTIDE SEQUENCE [LARGE SCALE GENOMIC DNA]</scope>
    <source>
        <strain evidence="4 5">IHI A82</strain>
    </source>
</reference>
<dbReference type="SUPFAM" id="SSF55159">
    <property type="entry name" value="eIF1-like"/>
    <property type="match status" value="1"/>
</dbReference>
<evidence type="ECO:0000256" key="2">
    <source>
        <dbReference type="ARBA" id="ARBA00022917"/>
    </source>
</evidence>
<name>A0A439DCA2_9PEZI</name>
<evidence type="ECO:0000313" key="4">
    <source>
        <dbReference type="EMBL" id="RWA12034.1"/>
    </source>
</evidence>
<dbReference type="PANTHER" id="PTHR10388">
    <property type="entry name" value="EUKARYOTIC TRANSLATION INITIATION FACTOR SUI1"/>
    <property type="match status" value="1"/>
</dbReference>
<dbReference type="InterPro" id="IPR036877">
    <property type="entry name" value="SUI1_dom_sf"/>
</dbReference>
<protein>
    <recommendedName>
        <fullName evidence="3">SUI1 domain-containing protein</fullName>
    </recommendedName>
</protein>
<evidence type="ECO:0000259" key="3">
    <source>
        <dbReference type="PROSITE" id="PS50296"/>
    </source>
</evidence>
<accession>A0A439DCA2</accession>
<dbReference type="STRING" id="363999.A0A439DCA2"/>
<evidence type="ECO:0000313" key="5">
    <source>
        <dbReference type="Proteomes" id="UP000286045"/>
    </source>
</evidence>
<keyword evidence="2" id="KW-0648">Protein biosynthesis</keyword>
<proteinExistence type="inferred from homology"/>
<dbReference type="InterPro" id="IPR005874">
    <property type="entry name" value="SUI1_euk"/>
</dbReference>
<comment type="similarity">
    <text evidence="1">Belongs to the SUI1 family.</text>
</comment>
<dbReference type="PROSITE" id="PS50296">
    <property type="entry name" value="SUI1"/>
    <property type="match status" value="1"/>
</dbReference>
<sequence length="226" mass="25589">MSIENLKSYGTTSHEHHYFPALRRRDDYSLTESGSRKTSLCYPSIDIVLLEHGTNPRLLVDPFAEADETPGESKQAQNYIHIRIQRTFFTLPALSSTKIALRALHTRASPVICRDSQPIWSSTHHSPPTCIAHLTTMLTFLLPPPTERNGRKTLTTVQGLPKKFDRKKILKVIKKKFACNGTIVNDSEMGEVIQLQGDQRNDVQQFLVDKEEGLELDPKTIKVHGF</sequence>
<dbReference type="GO" id="GO:0003743">
    <property type="term" value="F:translation initiation factor activity"/>
    <property type="evidence" value="ECO:0007669"/>
    <property type="project" value="InterPro"/>
</dbReference>
<dbReference type="Pfam" id="PF01253">
    <property type="entry name" value="SUI1"/>
    <property type="match status" value="1"/>
</dbReference>
<dbReference type="Proteomes" id="UP000286045">
    <property type="component" value="Unassembled WGS sequence"/>
</dbReference>
<organism evidence="4 5">
    <name type="scientific">Xylaria grammica</name>
    <dbReference type="NCBI Taxonomy" id="363999"/>
    <lineage>
        <taxon>Eukaryota</taxon>
        <taxon>Fungi</taxon>
        <taxon>Dikarya</taxon>
        <taxon>Ascomycota</taxon>
        <taxon>Pezizomycotina</taxon>
        <taxon>Sordariomycetes</taxon>
        <taxon>Xylariomycetidae</taxon>
        <taxon>Xylariales</taxon>
        <taxon>Xylariaceae</taxon>
        <taxon>Xylaria</taxon>
    </lineage>
</organism>
<keyword evidence="5" id="KW-1185">Reference proteome</keyword>
<dbReference type="AlphaFoldDB" id="A0A439DCA2"/>
<evidence type="ECO:0000256" key="1">
    <source>
        <dbReference type="ARBA" id="ARBA00005422"/>
    </source>
</evidence>
<dbReference type="CDD" id="cd11566">
    <property type="entry name" value="eIF1_SUI1"/>
    <property type="match status" value="1"/>
</dbReference>
<gene>
    <name evidence="4" type="ORF">EKO27_g3084</name>
</gene>
<dbReference type="InterPro" id="IPR001950">
    <property type="entry name" value="SUI1"/>
</dbReference>
<feature type="domain" description="SUI1" evidence="3">
    <location>
        <begin position="141"/>
        <end position="211"/>
    </location>
</feature>
<dbReference type="EMBL" id="RYZI01000062">
    <property type="protein sequence ID" value="RWA12034.1"/>
    <property type="molecule type" value="Genomic_DNA"/>
</dbReference>
<comment type="caution">
    <text evidence="4">The sequence shown here is derived from an EMBL/GenBank/DDBJ whole genome shotgun (WGS) entry which is preliminary data.</text>
</comment>